<evidence type="ECO:0000313" key="1">
    <source>
        <dbReference type="EMBL" id="CAB4950118.1"/>
    </source>
</evidence>
<name>A0A6J7K2I3_9ZZZZ</name>
<proteinExistence type="predicted"/>
<organism evidence="1">
    <name type="scientific">freshwater metagenome</name>
    <dbReference type="NCBI Taxonomy" id="449393"/>
    <lineage>
        <taxon>unclassified sequences</taxon>
        <taxon>metagenomes</taxon>
        <taxon>ecological metagenomes</taxon>
    </lineage>
</organism>
<protein>
    <submittedName>
        <fullName evidence="1">Unannotated protein</fullName>
    </submittedName>
</protein>
<dbReference type="EMBL" id="CAFBMK010000332">
    <property type="protein sequence ID" value="CAB4950118.1"/>
    <property type="molecule type" value="Genomic_DNA"/>
</dbReference>
<accession>A0A6J7K2I3</accession>
<reference evidence="1" key="1">
    <citation type="submission" date="2020-05" db="EMBL/GenBank/DDBJ databases">
        <authorList>
            <person name="Chiriac C."/>
            <person name="Salcher M."/>
            <person name="Ghai R."/>
            <person name="Kavagutti S V."/>
        </authorList>
    </citation>
    <scope>NUCLEOTIDE SEQUENCE</scope>
</reference>
<dbReference type="AlphaFoldDB" id="A0A6J7K2I3"/>
<sequence length="59" mass="6465">MERQIEKLGEAEAALYEEMAAAATDPGKLREIGERQAALATEREELEAAWMEASEAIEG</sequence>
<gene>
    <name evidence="1" type="ORF">UFOPK3564_03444</name>
</gene>